<name>A0ABQ2NM80_9FLAO</name>
<feature type="signal peptide" evidence="2">
    <location>
        <begin position="1"/>
        <end position="18"/>
    </location>
</feature>
<evidence type="ECO:0000256" key="1">
    <source>
        <dbReference type="ARBA" id="ARBA00023237"/>
    </source>
</evidence>
<gene>
    <name evidence="4" type="ORF">GCM10010992_21570</name>
</gene>
<keyword evidence="1" id="KW-0472">Membrane</keyword>
<sequence>MKKFLFLILIFFAQFSLAQIDKINPKTPPTKDVFFKKENTMGAKPTQKVKHIHSDSVNRKPDMYGGNTFFDGNVEFQHNGAVLTANRVVYYEKDNFVKAIGNVVLVTSDGNKITAEEMEYDGETQRGIARKNVVLTDPKQTISTDVLYYDRIKNTAYFNSGGTIFDGKTTMWTQTATYFIDSKMNEFTGNYTIDNDQYRVEGKNIKQYQSTNTADFFGPTTITNKEKPSNYVYTENGKYLMSQKEVYLNKNSRIHYNGKILTGDKMYYNQLTGFGKGEGNVRLDDPKEKRYIKGGYGEIFEKKDSAMITQKPYAVKELKNDTAYIAAEKFLTYQKPDSADKTKKKNYLRAFKKVRMYMTKAQGRSDSLSFNETDGVLHFFTKPIFWSGEKQITGHKIEAYFNTENENIDSLKVVGNAFAISKVDSLTMKDEFHQVKGKLMTVFYQNNEMKLAKVIGNAQSITYVDSENQKTKKLDRIGVSISNCGEIEALFEDRKIQILACNIGAQNDIYPMSKIAPEKRKFADYYWNTKDRPLKWEDILVDSPNNEEKVYEADDELFKKAEEIRLKEEEKRKPKTIKRDRKL</sequence>
<evidence type="ECO:0000313" key="5">
    <source>
        <dbReference type="Proteomes" id="UP000620064"/>
    </source>
</evidence>
<dbReference type="Gene3D" id="2.60.450.10">
    <property type="entry name" value="Lipopolysaccharide (LPS) transport protein A like domain"/>
    <property type="match status" value="3"/>
</dbReference>
<dbReference type="EMBL" id="BMLV01000005">
    <property type="protein sequence ID" value="GGP05447.1"/>
    <property type="molecule type" value="Genomic_DNA"/>
</dbReference>
<dbReference type="PANTHER" id="PTHR30189:SF1">
    <property type="entry name" value="LPS-ASSEMBLY PROTEIN LPTD"/>
    <property type="match status" value="1"/>
</dbReference>
<evidence type="ECO:0000256" key="2">
    <source>
        <dbReference type="SAM" id="SignalP"/>
    </source>
</evidence>
<dbReference type="Proteomes" id="UP000620064">
    <property type="component" value="Unassembled WGS sequence"/>
</dbReference>
<proteinExistence type="predicted"/>
<evidence type="ECO:0000313" key="4">
    <source>
        <dbReference type="EMBL" id="GGP05447.1"/>
    </source>
</evidence>
<protein>
    <recommendedName>
        <fullName evidence="3">Organic solvent tolerance-like N-terminal domain-containing protein</fullName>
    </recommendedName>
</protein>
<feature type="domain" description="Organic solvent tolerance-like N-terminal" evidence="3">
    <location>
        <begin position="47"/>
        <end position="201"/>
    </location>
</feature>
<dbReference type="Pfam" id="PF13100">
    <property type="entry name" value="OstA_2"/>
    <property type="match status" value="1"/>
</dbReference>
<reference evidence="5" key="1">
    <citation type="journal article" date="2019" name="Int. J. Syst. Evol. Microbiol.">
        <title>The Global Catalogue of Microorganisms (GCM) 10K type strain sequencing project: providing services to taxonomists for standard genome sequencing and annotation.</title>
        <authorList>
            <consortium name="The Broad Institute Genomics Platform"/>
            <consortium name="The Broad Institute Genome Sequencing Center for Infectious Disease"/>
            <person name="Wu L."/>
            <person name="Ma J."/>
        </authorList>
    </citation>
    <scope>NUCLEOTIDE SEQUENCE [LARGE SCALE GENOMIC DNA]</scope>
    <source>
        <strain evidence="5">CGMCC 1.7656</strain>
    </source>
</reference>
<dbReference type="InterPro" id="IPR005653">
    <property type="entry name" value="OstA-like_N"/>
</dbReference>
<keyword evidence="2" id="KW-0732">Signal</keyword>
<keyword evidence="1" id="KW-0998">Cell outer membrane</keyword>
<dbReference type="RefSeq" id="WP_188618137.1">
    <property type="nucleotide sequence ID" value="NZ_BMLV01000005.1"/>
</dbReference>
<keyword evidence="5" id="KW-1185">Reference proteome</keyword>
<dbReference type="PANTHER" id="PTHR30189">
    <property type="entry name" value="LPS-ASSEMBLY PROTEIN"/>
    <property type="match status" value="1"/>
</dbReference>
<feature type="chain" id="PRO_5046066690" description="Organic solvent tolerance-like N-terminal domain-containing protein" evidence="2">
    <location>
        <begin position="19"/>
        <end position="583"/>
    </location>
</feature>
<comment type="caution">
    <text evidence="4">The sequence shown here is derived from an EMBL/GenBank/DDBJ whole genome shotgun (WGS) entry which is preliminary data.</text>
</comment>
<dbReference type="InterPro" id="IPR050218">
    <property type="entry name" value="LptD"/>
</dbReference>
<accession>A0ABQ2NM80</accession>
<organism evidence="4 5">
    <name type="scientific">Cloacibacterium rupense</name>
    <dbReference type="NCBI Taxonomy" id="517423"/>
    <lineage>
        <taxon>Bacteria</taxon>
        <taxon>Pseudomonadati</taxon>
        <taxon>Bacteroidota</taxon>
        <taxon>Flavobacteriia</taxon>
        <taxon>Flavobacteriales</taxon>
        <taxon>Weeksellaceae</taxon>
    </lineage>
</organism>
<evidence type="ECO:0000259" key="3">
    <source>
        <dbReference type="Pfam" id="PF13100"/>
    </source>
</evidence>